<name>A0A444US74_ACIRT</name>
<dbReference type="Proteomes" id="UP000289886">
    <property type="component" value="Unassembled WGS sequence"/>
</dbReference>
<accession>A0A444US74</accession>
<dbReference type="AlphaFoldDB" id="A0A444US74"/>
<gene>
    <name evidence="2" type="ORF">EOD39_21635</name>
</gene>
<reference evidence="2 3" key="1">
    <citation type="submission" date="2019-01" db="EMBL/GenBank/DDBJ databases">
        <title>Draft Genome and Complete Hox-Cluster Characterization of the Sterlet Sturgeon (Acipenser ruthenus).</title>
        <authorList>
            <person name="Wei Q."/>
        </authorList>
    </citation>
    <scope>NUCLEOTIDE SEQUENCE [LARGE SCALE GENOMIC DNA]</scope>
    <source>
        <strain evidence="2">WHYD16114868_AA</strain>
        <tissue evidence="2">Blood</tissue>
    </source>
</reference>
<sequence>MTSYESYEDVDSRSHNRAQSFSSAGGYGLSEEEEDEEEAEEEAARQHHGPSVLTRVQLSEDEEDSEDFRSIGVDSDVDSDP</sequence>
<proteinExistence type="predicted"/>
<organism evidence="2 3">
    <name type="scientific">Acipenser ruthenus</name>
    <name type="common">Sterlet sturgeon</name>
    <dbReference type="NCBI Taxonomy" id="7906"/>
    <lineage>
        <taxon>Eukaryota</taxon>
        <taxon>Metazoa</taxon>
        <taxon>Chordata</taxon>
        <taxon>Craniata</taxon>
        <taxon>Vertebrata</taxon>
        <taxon>Euteleostomi</taxon>
        <taxon>Actinopterygii</taxon>
        <taxon>Chondrostei</taxon>
        <taxon>Acipenseriformes</taxon>
        <taxon>Acipenseridae</taxon>
        <taxon>Acipenser</taxon>
    </lineage>
</organism>
<evidence type="ECO:0000313" key="2">
    <source>
        <dbReference type="EMBL" id="RXM90996.1"/>
    </source>
</evidence>
<feature type="compositionally biased region" description="Acidic residues" evidence="1">
    <location>
        <begin position="30"/>
        <end position="41"/>
    </location>
</feature>
<keyword evidence="2" id="KW-0648">Protein biosynthesis</keyword>
<evidence type="ECO:0000256" key="1">
    <source>
        <dbReference type="SAM" id="MobiDB-lite"/>
    </source>
</evidence>
<keyword evidence="3" id="KW-1185">Reference proteome</keyword>
<protein>
    <submittedName>
        <fullName evidence="2">Transcription initiation factor TFIID subunit 1</fullName>
    </submittedName>
</protein>
<keyword evidence="2" id="KW-0396">Initiation factor</keyword>
<dbReference type="GO" id="GO:0003743">
    <property type="term" value="F:translation initiation factor activity"/>
    <property type="evidence" value="ECO:0007669"/>
    <property type="project" value="UniProtKB-KW"/>
</dbReference>
<dbReference type="EMBL" id="SCEB01011085">
    <property type="protein sequence ID" value="RXM90996.1"/>
    <property type="molecule type" value="Genomic_DNA"/>
</dbReference>
<evidence type="ECO:0000313" key="3">
    <source>
        <dbReference type="Proteomes" id="UP000289886"/>
    </source>
</evidence>
<feature type="region of interest" description="Disordered" evidence="1">
    <location>
        <begin position="1"/>
        <end position="81"/>
    </location>
</feature>
<comment type="caution">
    <text evidence="2">The sequence shown here is derived from an EMBL/GenBank/DDBJ whole genome shotgun (WGS) entry which is preliminary data.</text>
</comment>